<evidence type="ECO:0000313" key="3">
    <source>
        <dbReference type="Proteomes" id="UP000006352"/>
    </source>
</evidence>
<accession>J4GV67</accession>
<gene>
    <name evidence="2" type="ORF">FIBRA_07544</name>
</gene>
<dbReference type="RefSeq" id="XP_012184613.1">
    <property type="nucleotide sequence ID" value="XM_012329223.1"/>
</dbReference>
<protein>
    <recommendedName>
        <fullName evidence="4">F-box domain-containing protein</fullName>
    </recommendedName>
</protein>
<keyword evidence="1" id="KW-1133">Transmembrane helix</keyword>
<dbReference type="GeneID" id="24100241"/>
<keyword evidence="1" id="KW-0472">Membrane</keyword>
<dbReference type="HOGENOM" id="CLU_036316_0_1_1"/>
<dbReference type="InParanoid" id="J4GV67"/>
<dbReference type="Proteomes" id="UP000006352">
    <property type="component" value="Unassembled WGS sequence"/>
</dbReference>
<keyword evidence="3" id="KW-1185">Reference proteome</keyword>
<feature type="transmembrane region" description="Helical" evidence="1">
    <location>
        <begin position="6"/>
        <end position="25"/>
    </location>
</feature>
<dbReference type="EMBL" id="HE797186">
    <property type="protein sequence ID" value="CCM05330.1"/>
    <property type="molecule type" value="Genomic_DNA"/>
</dbReference>
<dbReference type="OrthoDB" id="2977329at2759"/>
<dbReference type="AlphaFoldDB" id="J4GV67"/>
<keyword evidence="1" id="KW-0812">Transmembrane</keyword>
<name>J4GV67_9APHY</name>
<evidence type="ECO:0000313" key="2">
    <source>
        <dbReference type="EMBL" id="CCM05330.1"/>
    </source>
</evidence>
<evidence type="ECO:0008006" key="4">
    <source>
        <dbReference type="Google" id="ProtNLM"/>
    </source>
</evidence>
<sequence>MLDTEQDWPIILTVGLTFLTGYFMFAQIRTCWGGKHAQVKTKAHSVEFSGGGLRRRRMGVSKGSRTHADEYPTSHARLPVEIWEKVIDCIAAGAQEDIRESLLTCAAVCRDWYPRSRLYLRQNLCLHKRSQLVSLIKLMHKYPESWLTPIVPVHTVSCSKFDLLAPFAAVAARRLTRIEGLSLKDAEWLPSMFHADAADVFLCLNTLTSIVRLELHNVVFPSGVVFGRLLCSLPRISLLLCDRVAFRAHGDTLGCILPPKNFRLAEIELSESYNAVELLNTTSILHFLKTLTVRHCSRNELKGPIQLLVDTARVSLARVHIECEDSEAPWFDRFPLDLRHNTGLQVLSITVFVEDTQFAGWLYNLLHGALRAELREIIITMRVQAWVVESGLTKLFHELLEDNLCATQLDPLLLRASAATLEAVTFELRAVAHRHEVDALKSVPTEDRWRNHFAYLFPGLSARGILRTPVAIEIC</sequence>
<reference evidence="2 3" key="1">
    <citation type="journal article" date="2012" name="Appl. Environ. Microbiol.">
        <title>Short-read sequencing for genomic analysis of the brown rot fungus Fibroporia radiculosa.</title>
        <authorList>
            <person name="Tang J.D."/>
            <person name="Perkins A.D."/>
            <person name="Sonstegard T.S."/>
            <person name="Schroeder S.G."/>
            <person name="Burgess S.C."/>
            <person name="Diehl S.V."/>
        </authorList>
    </citation>
    <scope>NUCLEOTIDE SEQUENCE [LARGE SCALE GENOMIC DNA]</scope>
    <source>
        <strain evidence="2 3">TFFH 294</strain>
    </source>
</reference>
<organism evidence="2 3">
    <name type="scientific">Fibroporia radiculosa</name>
    <dbReference type="NCBI Taxonomy" id="599839"/>
    <lineage>
        <taxon>Eukaryota</taxon>
        <taxon>Fungi</taxon>
        <taxon>Dikarya</taxon>
        <taxon>Basidiomycota</taxon>
        <taxon>Agaricomycotina</taxon>
        <taxon>Agaricomycetes</taxon>
        <taxon>Polyporales</taxon>
        <taxon>Fibroporiaceae</taxon>
        <taxon>Fibroporia</taxon>
    </lineage>
</organism>
<proteinExistence type="predicted"/>
<evidence type="ECO:0000256" key="1">
    <source>
        <dbReference type="SAM" id="Phobius"/>
    </source>
</evidence>